<reference evidence="1" key="2">
    <citation type="journal article" date="2020" name="Nat. Commun.">
        <title>Large-scale genome sequencing of mycorrhizal fungi provides insights into the early evolution of symbiotic traits.</title>
        <authorList>
            <person name="Miyauchi S."/>
            <person name="Kiss E."/>
            <person name="Kuo A."/>
            <person name="Drula E."/>
            <person name="Kohler A."/>
            <person name="Sanchez-Garcia M."/>
            <person name="Morin E."/>
            <person name="Andreopoulos B."/>
            <person name="Barry K.W."/>
            <person name="Bonito G."/>
            <person name="Buee M."/>
            <person name="Carver A."/>
            <person name="Chen C."/>
            <person name="Cichocki N."/>
            <person name="Clum A."/>
            <person name="Culley D."/>
            <person name="Crous P.W."/>
            <person name="Fauchery L."/>
            <person name="Girlanda M."/>
            <person name="Hayes R.D."/>
            <person name="Keri Z."/>
            <person name="LaButti K."/>
            <person name="Lipzen A."/>
            <person name="Lombard V."/>
            <person name="Magnuson J."/>
            <person name="Maillard F."/>
            <person name="Murat C."/>
            <person name="Nolan M."/>
            <person name="Ohm R.A."/>
            <person name="Pangilinan J."/>
            <person name="Pereira M.F."/>
            <person name="Perotto S."/>
            <person name="Peter M."/>
            <person name="Pfister S."/>
            <person name="Riley R."/>
            <person name="Sitrit Y."/>
            <person name="Stielow J.B."/>
            <person name="Szollosi G."/>
            <person name="Zifcakova L."/>
            <person name="Stursova M."/>
            <person name="Spatafora J.W."/>
            <person name="Tedersoo L."/>
            <person name="Vaario L.M."/>
            <person name="Yamada A."/>
            <person name="Yan M."/>
            <person name="Wang P."/>
            <person name="Xu J."/>
            <person name="Bruns T."/>
            <person name="Baldrian P."/>
            <person name="Vilgalys R."/>
            <person name="Dunand C."/>
            <person name="Henrissat B."/>
            <person name="Grigoriev I.V."/>
            <person name="Hibbett D."/>
            <person name="Nagy L.G."/>
            <person name="Martin F.M."/>
        </authorList>
    </citation>
    <scope>NUCLEOTIDE SEQUENCE</scope>
    <source>
        <strain evidence="1">P2</strain>
    </source>
</reference>
<proteinExistence type="predicted"/>
<dbReference type="Proteomes" id="UP000886501">
    <property type="component" value="Unassembled WGS sequence"/>
</dbReference>
<name>A0ACB6ZD42_THEGA</name>
<keyword evidence="2" id="KW-1185">Reference proteome</keyword>
<gene>
    <name evidence="1" type="ORF">BDM02DRAFT_3116672</name>
</gene>
<evidence type="ECO:0000313" key="1">
    <source>
        <dbReference type="EMBL" id="KAF9647690.1"/>
    </source>
</evidence>
<accession>A0ACB6ZD42</accession>
<evidence type="ECO:0000313" key="2">
    <source>
        <dbReference type="Proteomes" id="UP000886501"/>
    </source>
</evidence>
<organism evidence="1 2">
    <name type="scientific">Thelephora ganbajun</name>
    <name type="common">Ganba fungus</name>
    <dbReference type="NCBI Taxonomy" id="370292"/>
    <lineage>
        <taxon>Eukaryota</taxon>
        <taxon>Fungi</taxon>
        <taxon>Dikarya</taxon>
        <taxon>Basidiomycota</taxon>
        <taxon>Agaricomycotina</taxon>
        <taxon>Agaricomycetes</taxon>
        <taxon>Thelephorales</taxon>
        <taxon>Thelephoraceae</taxon>
        <taxon>Thelephora</taxon>
    </lineage>
</organism>
<sequence>MIHAVRRVLHLRVVSQCAMLGYFGTFLVFADRSPFAYHIEALVPSSLGAANASQTPQKFSGKKGV</sequence>
<comment type="caution">
    <text evidence="1">The sequence shown here is derived from an EMBL/GenBank/DDBJ whole genome shotgun (WGS) entry which is preliminary data.</text>
</comment>
<protein>
    <submittedName>
        <fullName evidence="1">Uncharacterized protein</fullName>
    </submittedName>
</protein>
<dbReference type="EMBL" id="MU118028">
    <property type="protein sequence ID" value="KAF9647690.1"/>
    <property type="molecule type" value="Genomic_DNA"/>
</dbReference>
<reference evidence="1" key="1">
    <citation type="submission" date="2019-10" db="EMBL/GenBank/DDBJ databases">
        <authorList>
            <consortium name="DOE Joint Genome Institute"/>
            <person name="Kuo A."/>
            <person name="Miyauchi S."/>
            <person name="Kiss E."/>
            <person name="Drula E."/>
            <person name="Kohler A."/>
            <person name="Sanchez-Garcia M."/>
            <person name="Andreopoulos B."/>
            <person name="Barry K.W."/>
            <person name="Bonito G."/>
            <person name="Buee M."/>
            <person name="Carver A."/>
            <person name="Chen C."/>
            <person name="Cichocki N."/>
            <person name="Clum A."/>
            <person name="Culley D."/>
            <person name="Crous P.W."/>
            <person name="Fauchery L."/>
            <person name="Girlanda M."/>
            <person name="Hayes R."/>
            <person name="Keri Z."/>
            <person name="Labutti K."/>
            <person name="Lipzen A."/>
            <person name="Lombard V."/>
            <person name="Magnuson J."/>
            <person name="Maillard F."/>
            <person name="Morin E."/>
            <person name="Murat C."/>
            <person name="Nolan M."/>
            <person name="Ohm R."/>
            <person name="Pangilinan J."/>
            <person name="Pereira M."/>
            <person name="Perotto S."/>
            <person name="Peter M."/>
            <person name="Riley R."/>
            <person name="Sitrit Y."/>
            <person name="Stielow B."/>
            <person name="Szollosi G."/>
            <person name="Zifcakova L."/>
            <person name="Stursova M."/>
            <person name="Spatafora J.W."/>
            <person name="Tedersoo L."/>
            <person name="Vaario L.-M."/>
            <person name="Yamada A."/>
            <person name="Yan M."/>
            <person name="Wang P."/>
            <person name="Xu J."/>
            <person name="Bruns T."/>
            <person name="Baldrian P."/>
            <person name="Vilgalys R."/>
            <person name="Henrissat B."/>
            <person name="Grigoriev I.V."/>
            <person name="Hibbett D."/>
            <person name="Nagy L.G."/>
            <person name="Martin F.M."/>
        </authorList>
    </citation>
    <scope>NUCLEOTIDE SEQUENCE</scope>
    <source>
        <strain evidence="1">P2</strain>
    </source>
</reference>